<dbReference type="GO" id="GO:0005525">
    <property type="term" value="F:GTP binding"/>
    <property type="evidence" value="ECO:0007669"/>
    <property type="project" value="InterPro"/>
</dbReference>
<dbReference type="SMART" id="SM00175">
    <property type="entry name" value="RAB"/>
    <property type="match status" value="1"/>
</dbReference>
<dbReference type="PROSITE" id="PS51421">
    <property type="entry name" value="RAS"/>
    <property type="match status" value="1"/>
</dbReference>
<organism evidence="5 6">
    <name type="scientific">Spizellomyces punctatus (strain DAOM BR117)</name>
    <dbReference type="NCBI Taxonomy" id="645134"/>
    <lineage>
        <taxon>Eukaryota</taxon>
        <taxon>Fungi</taxon>
        <taxon>Fungi incertae sedis</taxon>
        <taxon>Chytridiomycota</taxon>
        <taxon>Chytridiomycota incertae sedis</taxon>
        <taxon>Chytridiomycetes</taxon>
        <taxon>Spizellomycetales</taxon>
        <taxon>Spizellomycetaceae</taxon>
        <taxon>Spizellomyces</taxon>
    </lineage>
</organism>
<accession>A0A0L0HI58</accession>
<sequence length="210" mass="22965">MTDPYDFLLKWIIIGTSNCGKSCLLSRFVENKFKAGSAHTVGIEFGSKVVKIGNKAVKLQIWDSAGQERFRAVTRSYWRGAAGCLLVYDVTSRSSFTQLKGWLDDARALASPDVVVVLVGNKMDLEEYREVSFGEATEWANEEGLVHVETSALTGEGVEEAFLTGARSILSAIETGKIDPDRMGTGIQYGDLALLSHKSLSTEKRRGCCS</sequence>
<evidence type="ECO:0000256" key="3">
    <source>
        <dbReference type="ARBA" id="ARBA00022741"/>
    </source>
</evidence>
<dbReference type="GO" id="GO:0016020">
    <property type="term" value="C:membrane"/>
    <property type="evidence" value="ECO:0007669"/>
    <property type="project" value="UniProtKB-SubCell"/>
</dbReference>
<protein>
    <submittedName>
        <fullName evidence="5">Small GTP-binding protein domain</fullName>
    </submittedName>
</protein>
<dbReference type="OMA" id="ASQNICI"/>
<dbReference type="PANTHER" id="PTHR47979">
    <property type="entry name" value="DRAB11-RELATED"/>
    <property type="match status" value="1"/>
</dbReference>
<evidence type="ECO:0000256" key="1">
    <source>
        <dbReference type="ARBA" id="ARBA00004370"/>
    </source>
</evidence>
<dbReference type="InterPro" id="IPR027417">
    <property type="entry name" value="P-loop_NTPase"/>
</dbReference>
<dbReference type="Gene3D" id="3.40.50.300">
    <property type="entry name" value="P-loop containing nucleotide triphosphate hydrolases"/>
    <property type="match status" value="1"/>
</dbReference>
<keyword evidence="3" id="KW-0547">Nucleotide-binding</keyword>
<comment type="subcellular location">
    <subcellularLocation>
        <location evidence="1">Membrane</location>
    </subcellularLocation>
</comment>
<proteinExistence type="inferred from homology"/>
<dbReference type="InterPro" id="IPR050209">
    <property type="entry name" value="Rab_GTPases_membrane_traffic"/>
</dbReference>
<dbReference type="Pfam" id="PF00071">
    <property type="entry name" value="Ras"/>
    <property type="match status" value="1"/>
</dbReference>
<dbReference type="NCBIfam" id="TIGR00231">
    <property type="entry name" value="small_GTP"/>
    <property type="match status" value="1"/>
</dbReference>
<dbReference type="GeneID" id="27687659"/>
<reference evidence="5 6" key="1">
    <citation type="submission" date="2009-08" db="EMBL/GenBank/DDBJ databases">
        <title>The Genome Sequence of Spizellomyces punctatus strain DAOM BR117.</title>
        <authorList>
            <consortium name="The Broad Institute Genome Sequencing Platform"/>
            <person name="Russ C."/>
            <person name="Cuomo C."/>
            <person name="Shea T."/>
            <person name="Young S.K."/>
            <person name="Zeng Q."/>
            <person name="Koehrsen M."/>
            <person name="Haas B."/>
            <person name="Borodovsky M."/>
            <person name="Guigo R."/>
            <person name="Alvarado L."/>
            <person name="Berlin A."/>
            <person name="Bochicchio J."/>
            <person name="Borenstein D."/>
            <person name="Chapman S."/>
            <person name="Chen Z."/>
            <person name="Engels R."/>
            <person name="Freedman E."/>
            <person name="Gellesch M."/>
            <person name="Goldberg J."/>
            <person name="Griggs A."/>
            <person name="Gujja S."/>
            <person name="Heiman D."/>
            <person name="Hepburn T."/>
            <person name="Howarth C."/>
            <person name="Jen D."/>
            <person name="Larson L."/>
            <person name="Lewis B."/>
            <person name="Mehta T."/>
            <person name="Park D."/>
            <person name="Pearson M."/>
            <person name="Roberts A."/>
            <person name="Saif S."/>
            <person name="Shenoy N."/>
            <person name="Sisk P."/>
            <person name="Stolte C."/>
            <person name="Sykes S."/>
            <person name="Thomson T."/>
            <person name="Walk T."/>
            <person name="White J."/>
            <person name="Yandava C."/>
            <person name="Burger G."/>
            <person name="Gray M.W."/>
            <person name="Holland P.W.H."/>
            <person name="King N."/>
            <person name="Lang F.B.F."/>
            <person name="Roger A.J."/>
            <person name="Ruiz-Trillo I."/>
            <person name="Lander E."/>
            <person name="Nusbaum C."/>
        </authorList>
    </citation>
    <scope>NUCLEOTIDE SEQUENCE [LARGE SCALE GENOMIC DNA]</scope>
    <source>
        <strain evidence="5 6">DAOM BR117</strain>
    </source>
</reference>
<dbReference type="SUPFAM" id="SSF52540">
    <property type="entry name" value="P-loop containing nucleoside triphosphate hydrolases"/>
    <property type="match status" value="1"/>
</dbReference>
<dbReference type="GO" id="GO:0007033">
    <property type="term" value="P:vacuole organization"/>
    <property type="evidence" value="ECO:0007669"/>
    <property type="project" value="EnsemblFungi"/>
</dbReference>
<gene>
    <name evidence="5" type="ORF">SPPG_04196</name>
</gene>
<keyword evidence="4" id="KW-0472">Membrane</keyword>
<dbReference type="PRINTS" id="PR00449">
    <property type="entry name" value="RASTRNSFRMNG"/>
</dbReference>
<dbReference type="FunFam" id="3.40.50.300:FF:001193">
    <property type="entry name" value="Rab family, other"/>
    <property type="match status" value="1"/>
</dbReference>
<dbReference type="AlphaFoldDB" id="A0A0L0HI58"/>
<dbReference type="GO" id="GO:0003924">
    <property type="term" value="F:GTPase activity"/>
    <property type="evidence" value="ECO:0007669"/>
    <property type="project" value="InterPro"/>
</dbReference>
<evidence type="ECO:0000313" key="6">
    <source>
        <dbReference type="Proteomes" id="UP000053201"/>
    </source>
</evidence>
<evidence type="ECO:0000256" key="2">
    <source>
        <dbReference type="ARBA" id="ARBA00006270"/>
    </source>
</evidence>
<dbReference type="VEuPathDB" id="FungiDB:SPPG_04196"/>
<dbReference type="Proteomes" id="UP000053201">
    <property type="component" value="Unassembled WGS sequence"/>
</dbReference>
<dbReference type="EMBL" id="KQ257455">
    <property type="protein sequence ID" value="KND01106.1"/>
    <property type="molecule type" value="Genomic_DNA"/>
</dbReference>
<dbReference type="InterPro" id="IPR001806">
    <property type="entry name" value="Small_GTPase"/>
</dbReference>
<keyword evidence="6" id="KW-1185">Reference proteome</keyword>
<dbReference type="OrthoDB" id="9989112at2759"/>
<evidence type="ECO:0000256" key="4">
    <source>
        <dbReference type="ARBA" id="ARBA00023136"/>
    </source>
</evidence>
<dbReference type="RefSeq" id="XP_016609145.1">
    <property type="nucleotide sequence ID" value="XM_016752441.1"/>
</dbReference>
<dbReference type="STRING" id="645134.A0A0L0HI58"/>
<dbReference type="InParanoid" id="A0A0L0HI58"/>
<dbReference type="SMART" id="SM00173">
    <property type="entry name" value="RAS"/>
    <property type="match status" value="1"/>
</dbReference>
<dbReference type="SMART" id="SM00176">
    <property type="entry name" value="RAN"/>
    <property type="match status" value="1"/>
</dbReference>
<dbReference type="eggNOG" id="KOG0086">
    <property type="taxonomic scope" value="Eukaryota"/>
</dbReference>
<evidence type="ECO:0000313" key="5">
    <source>
        <dbReference type="EMBL" id="KND01106.1"/>
    </source>
</evidence>
<dbReference type="SMART" id="SM00174">
    <property type="entry name" value="RHO"/>
    <property type="match status" value="1"/>
</dbReference>
<dbReference type="FunCoup" id="A0A0L0HI58">
    <property type="interactions" value="370"/>
</dbReference>
<dbReference type="InterPro" id="IPR005225">
    <property type="entry name" value="Small_GTP-bd"/>
</dbReference>
<comment type="similarity">
    <text evidence="2">Belongs to the small GTPase superfamily. Rab family.</text>
</comment>
<name>A0A0L0HI58_SPIPD</name>
<dbReference type="PROSITE" id="PS51419">
    <property type="entry name" value="RAB"/>
    <property type="match status" value="1"/>
</dbReference>